<dbReference type="InterPro" id="IPR042099">
    <property type="entry name" value="ANL_N_sf"/>
</dbReference>
<protein>
    <submittedName>
        <fullName evidence="2">Acyl-protein synthetase</fullName>
    </submittedName>
</protein>
<organism evidence="2 3">
    <name type="scientific">Chromobacterium aquaticum</name>
    <dbReference type="NCBI Taxonomy" id="467180"/>
    <lineage>
        <taxon>Bacteria</taxon>
        <taxon>Pseudomonadati</taxon>
        <taxon>Pseudomonadota</taxon>
        <taxon>Betaproteobacteria</taxon>
        <taxon>Neisseriales</taxon>
        <taxon>Chromobacteriaceae</taxon>
        <taxon>Chromobacterium</taxon>
    </lineage>
</organism>
<dbReference type="EMBL" id="JBHSEK010000001">
    <property type="protein sequence ID" value="MFC4488144.1"/>
    <property type="molecule type" value="Genomic_DNA"/>
</dbReference>
<dbReference type="Pfam" id="PF04443">
    <property type="entry name" value="LuxE"/>
    <property type="match status" value="1"/>
</dbReference>
<accession>A0ABV8ZKF9</accession>
<comment type="caution">
    <text evidence="2">The sequence shown here is derived from an EMBL/GenBank/DDBJ whole genome shotgun (WGS) entry which is preliminary data.</text>
</comment>
<evidence type="ECO:0000313" key="2">
    <source>
        <dbReference type="EMBL" id="MFC4488144.1"/>
    </source>
</evidence>
<dbReference type="RefSeq" id="WP_231461852.1">
    <property type="nucleotide sequence ID" value="NZ_JAJOHW010000045.1"/>
</dbReference>
<keyword evidence="3" id="KW-1185">Reference proteome</keyword>
<gene>
    <name evidence="2" type="ORF">ACFO0R_00775</name>
</gene>
<dbReference type="Proteomes" id="UP001595999">
    <property type="component" value="Unassembled WGS sequence"/>
</dbReference>
<dbReference type="Gene3D" id="3.40.50.12780">
    <property type="entry name" value="N-terminal domain of ligase-like"/>
    <property type="match status" value="1"/>
</dbReference>
<evidence type="ECO:0000259" key="1">
    <source>
        <dbReference type="Pfam" id="PF04443"/>
    </source>
</evidence>
<name>A0ABV8ZKF9_9NEIS</name>
<proteinExistence type="predicted"/>
<sequence>MSAPDFTPWLEWGPYSLDAAAKSAALSAALRELTQWHAGQCPEYARILALQGVEDAPAMGLAGVPYLPVRLFKEFDLLSVERSQVFKTMTSSGTSGQQVSRIYLDKETAAWQTKILTRLMGTVLGKKRLPMLVIDSPSVLRDRAAFSARGAGILGFSLFGQDVTYALNERMELDLGLVQAFLERHAGKPIFIFGFTFMIWQHLVLPLRKMNQRLAIAGGIVLHGGGWKKLQDLAVGNEDFRRALQECAGVEQVVNYYGMVEQTGSIFLECGQGHLHASIYSDVLIRRPGDFSLADVGEEGLIEVLSLAPRSYPGHALLTEDLGAVLGEDDCPCGRLGKYFKVSGRVARAEARGCSDTYAYEAHV</sequence>
<evidence type="ECO:0000313" key="3">
    <source>
        <dbReference type="Proteomes" id="UP001595999"/>
    </source>
</evidence>
<reference evidence="3" key="1">
    <citation type="journal article" date="2019" name="Int. J. Syst. Evol. Microbiol.">
        <title>The Global Catalogue of Microorganisms (GCM) 10K type strain sequencing project: providing services to taxonomists for standard genome sequencing and annotation.</title>
        <authorList>
            <consortium name="The Broad Institute Genomics Platform"/>
            <consortium name="The Broad Institute Genome Sequencing Center for Infectious Disease"/>
            <person name="Wu L."/>
            <person name="Ma J."/>
        </authorList>
    </citation>
    <scope>NUCLEOTIDE SEQUENCE [LARGE SCALE GENOMIC DNA]</scope>
    <source>
        <strain evidence="3">CGMCC 4.7608</strain>
    </source>
</reference>
<dbReference type="InterPro" id="IPR007534">
    <property type="entry name" value="LuxE"/>
</dbReference>
<feature type="domain" description="Acyl-protein synthetase LuxE" evidence="1">
    <location>
        <begin position="15"/>
        <end position="357"/>
    </location>
</feature>